<evidence type="ECO:0000313" key="3">
    <source>
        <dbReference type="Proteomes" id="UP000237798"/>
    </source>
</evidence>
<evidence type="ECO:0000256" key="1">
    <source>
        <dbReference type="SAM" id="MobiDB-lite"/>
    </source>
</evidence>
<dbReference type="AlphaFoldDB" id="A0A2T0BGN1"/>
<name>A0A2T0BGN1_9CLOT</name>
<dbReference type="Proteomes" id="UP000237798">
    <property type="component" value="Unassembled WGS sequence"/>
</dbReference>
<comment type="caution">
    <text evidence="2">The sequence shown here is derived from an EMBL/GenBank/DDBJ whole genome shotgun (WGS) entry which is preliminary data.</text>
</comment>
<proteinExistence type="predicted"/>
<keyword evidence="3" id="KW-1185">Reference proteome</keyword>
<organism evidence="2 3">
    <name type="scientific">Clostridium luticellarii</name>
    <dbReference type="NCBI Taxonomy" id="1691940"/>
    <lineage>
        <taxon>Bacteria</taxon>
        <taxon>Bacillati</taxon>
        <taxon>Bacillota</taxon>
        <taxon>Clostridia</taxon>
        <taxon>Eubacteriales</taxon>
        <taxon>Clostridiaceae</taxon>
        <taxon>Clostridium</taxon>
    </lineage>
</organism>
<evidence type="ECO:0008006" key="4">
    <source>
        <dbReference type="Google" id="ProtNLM"/>
    </source>
</evidence>
<accession>A0A2T0BGN1</accession>
<protein>
    <recommendedName>
        <fullName evidence="4">Transposase</fullName>
    </recommendedName>
</protein>
<evidence type="ECO:0000313" key="2">
    <source>
        <dbReference type="EMBL" id="PRR82987.1"/>
    </source>
</evidence>
<feature type="region of interest" description="Disordered" evidence="1">
    <location>
        <begin position="28"/>
        <end position="52"/>
    </location>
</feature>
<reference evidence="2 3" key="1">
    <citation type="submission" date="2018-03" db="EMBL/GenBank/DDBJ databases">
        <title>Genome sequence of Clostridium luticellarii DSM 29923.</title>
        <authorList>
            <person name="Poehlein A."/>
            <person name="Daniel R."/>
        </authorList>
    </citation>
    <scope>NUCLEOTIDE SEQUENCE [LARGE SCALE GENOMIC DNA]</scope>
    <source>
        <strain evidence="2 3">DSM 29923</strain>
    </source>
</reference>
<feature type="compositionally biased region" description="Basic and acidic residues" evidence="1">
    <location>
        <begin position="29"/>
        <end position="52"/>
    </location>
</feature>
<dbReference type="RefSeq" id="WP_170065762.1">
    <property type="nucleotide sequence ID" value="NZ_PVXP01000049.1"/>
</dbReference>
<gene>
    <name evidence="2" type="ORF">CLLU_27360</name>
</gene>
<dbReference type="EMBL" id="PVXP01000049">
    <property type="protein sequence ID" value="PRR82987.1"/>
    <property type="molecule type" value="Genomic_DNA"/>
</dbReference>
<sequence>MESYKNKGLHEKAMEKAKDLLDKGTGMGEIKEITGLDEHDITKARKKMEGKM</sequence>